<reference evidence="2" key="1">
    <citation type="submission" date="2025-08" db="UniProtKB">
        <authorList>
            <consortium name="RefSeq"/>
        </authorList>
    </citation>
    <scope>IDENTIFICATION</scope>
    <source>
        <tissue evidence="2">Blood</tissue>
    </source>
</reference>
<gene>
    <name evidence="2" type="primary">LOC129327579</name>
</gene>
<dbReference type="Proteomes" id="UP001190640">
    <property type="component" value="Chromosome 4"/>
</dbReference>
<organism evidence="1 2">
    <name type="scientific">Eublepharis macularius</name>
    <name type="common">Leopard gecko</name>
    <name type="synonym">Cyrtodactylus macularius</name>
    <dbReference type="NCBI Taxonomy" id="481883"/>
    <lineage>
        <taxon>Eukaryota</taxon>
        <taxon>Metazoa</taxon>
        <taxon>Chordata</taxon>
        <taxon>Craniata</taxon>
        <taxon>Vertebrata</taxon>
        <taxon>Euteleostomi</taxon>
        <taxon>Lepidosauria</taxon>
        <taxon>Squamata</taxon>
        <taxon>Bifurcata</taxon>
        <taxon>Gekkota</taxon>
        <taxon>Eublepharidae</taxon>
        <taxon>Eublepharinae</taxon>
        <taxon>Eublepharis</taxon>
    </lineage>
</organism>
<accession>A0AA97KW56</accession>
<dbReference type="RefSeq" id="XP_054832308.1">
    <property type="nucleotide sequence ID" value="XM_054976333.1"/>
</dbReference>
<dbReference type="InterPro" id="IPR021748">
    <property type="entry name" value="DUF3314"/>
</dbReference>
<dbReference type="Pfam" id="PF11771">
    <property type="entry name" value="DUF3314"/>
    <property type="match status" value="1"/>
</dbReference>
<name>A0AA97KW56_EUBMA</name>
<sequence length="367" mass="41336">MATKQGYSCLAEGSVDVSTTNPEGTLNLSPCSPGLCLISPPIVDPHWLSTAPPQPASPSEMSITLEELLAPITEKLKYLLKKAEDFQTYLLYSRDRMQKEQFAKAMPTFLQMCQPYFHYLESTARSCTPYLRPPQEPVQRRLLEISQQLACQLEQLVLMYASFSFVSLEDTDPFSVSCFFCGKFWLNESRQVSVFRYCISAPYTAAQVPRNLYKKMRWNLDILEGPAGRNQTHRTEHYFLCFRDTGDETTVKMQKLWSIGRWVPVDPDSEHSSDVLSWVLCRQPMGDYQQLLTIGFEEPSHTLATDLLVQILNAQNTGLLNHEPSCKRGGTGPNSGRCEGKALPLCRHAVPFGVRVELCERGSSGSA</sequence>
<keyword evidence="1" id="KW-1185">Reference proteome</keyword>
<evidence type="ECO:0000313" key="2">
    <source>
        <dbReference type="RefSeq" id="XP_054832308.1"/>
    </source>
</evidence>
<dbReference type="KEGG" id="emc:129327579"/>
<proteinExistence type="predicted"/>
<protein>
    <submittedName>
        <fullName evidence="2">UPF0575 protein C19orf67 homolog</fullName>
    </submittedName>
</protein>
<dbReference type="GeneID" id="129327579"/>
<evidence type="ECO:0000313" key="1">
    <source>
        <dbReference type="Proteomes" id="UP001190640"/>
    </source>
</evidence>
<dbReference type="PANTHER" id="PTHR36292">
    <property type="entry name" value="UPF0575 PROTEIN C19ORF67"/>
    <property type="match status" value="1"/>
</dbReference>
<dbReference type="PANTHER" id="PTHR36292:SF1">
    <property type="entry name" value="UPF0575 PROTEIN C19ORF67"/>
    <property type="match status" value="1"/>
</dbReference>
<dbReference type="AlphaFoldDB" id="A0AA97KW56"/>